<keyword evidence="2" id="KW-0067">ATP-binding</keyword>
<accession>K8F533</accession>
<dbReference type="OrthoDB" id="26838at2759"/>
<feature type="region of interest" description="Disordered" evidence="3">
    <location>
        <begin position="374"/>
        <end position="436"/>
    </location>
</feature>
<evidence type="ECO:0000313" key="5">
    <source>
        <dbReference type="EMBL" id="CCO16668.1"/>
    </source>
</evidence>
<dbReference type="Gene3D" id="3.40.50.300">
    <property type="entry name" value="P-loop containing nucleotide triphosphate hydrolases"/>
    <property type="match status" value="1"/>
</dbReference>
<dbReference type="KEGG" id="bpg:Bathy05g03510"/>
<dbReference type="GeneID" id="19015854"/>
<feature type="domain" description="AAA+ ATPase" evidence="4">
    <location>
        <begin position="154"/>
        <end position="310"/>
    </location>
</feature>
<dbReference type="InterPro" id="IPR045735">
    <property type="entry name" value="Spore_III_AA_AAA+_ATPase"/>
</dbReference>
<dbReference type="InterPro" id="IPR003593">
    <property type="entry name" value="AAA+_ATPase"/>
</dbReference>
<evidence type="ECO:0000256" key="1">
    <source>
        <dbReference type="ARBA" id="ARBA00022741"/>
    </source>
</evidence>
<evidence type="ECO:0000259" key="4">
    <source>
        <dbReference type="SMART" id="SM00382"/>
    </source>
</evidence>
<feature type="compositionally biased region" description="Polar residues" evidence="3">
    <location>
        <begin position="1"/>
        <end position="20"/>
    </location>
</feature>
<organism evidence="5 6">
    <name type="scientific">Bathycoccus prasinos</name>
    <dbReference type="NCBI Taxonomy" id="41875"/>
    <lineage>
        <taxon>Eukaryota</taxon>
        <taxon>Viridiplantae</taxon>
        <taxon>Chlorophyta</taxon>
        <taxon>Mamiellophyceae</taxon>
        <taxon>Mamiellales</taxon>
        <taxon>Bathycoccaceae</taxon>
        <taxon>Bathycoccus</taxon>
    </lineage>
</organism>
<dbReference type="SMART" id="SM00382">
    <property type="entry name" value="AAA"/>
    <property type="match status" value="1"/>
</dbReference>
<feature type="compositionally biased region" description="Low complexity" evidence="3">
    <location>
        <begin position="413"/>
        <end position="433"/>
    </location>
</feature>
<dbReference type="RefSeq" id="XP_007513110.1">
    <property type="nucleotide sequence ID" value="XM_007513048.1"/>
</dbReference>
<dbReference type="CDD" id="cd00009">
    <property type="entry name" value="AAA"/>
    <property type="match status" value="1"/>
</dbReference>
<keyword evidence="6" id="KW-1185">Reference proteome</keyword>
<dbReference type="GO" id="GO:0005524">
    <property type="term" value="F:ATP binding"/>
    <property type="evidence" value="ECO:0007669"/>
    <property type="project" value="UniProtKB-KW"/>
</dbReference>
<dbReference type="SUPFAM" id="SSF52540">
    <property type="entry name" value="P-loop containing nucleoside triphosphate hydrolases"/>
    <property type="match status" value="1"/>
</dbReference>
<feature type="region of interest" description="Disordered" evidence="3">
    <location>
        <begin position="1"/>
        <end position="22"/>
    </location>
</feature>
<proteinExistence type="predicted"/>
<evidence type="ECO:0000256" key="2">
    <source>
        <dbReference type="ARBA" id="ARBA00022840"/>
    </source>
</evidence>
<dbReference type="AlphaFoldDB" id="K8F533"/>
<dbReference type="InterPro" id="IPR027417">
    <property type="entry name" value="P-loop_NTPase"/>
</dbReference>
<evidence type="ECO:0000256" key="3">
    <source>
        <dbReference type="SAM" id="MobiDB-lite"/>
    </source>
</evidence>
<dbReference type="Proteomes" id="UP000198341">
    <property type="component" value="Chromosome 5"/>
</dbReference>
<name>K8F533_9CHLO</name>
<protein>
    <submittedName>
        <fullName evidence="5">Single-stranded nucleic acid binding R3H domain-containing protein</fullName>
    </submittedName>
</protein>
<reference evidence="5 6" key="1">
    <citation type="submission" date="2011-10" db="EMBL/GenBank/DDBJ databases">
        <authorList>
            <person name="Genoscope - CEA"/>
        </authorList>
    </citation>
    <scope>NUCLEOTIDE SEQUENCE [LARGE SCALE GENOMIC DNA]</scope>
    <source>
        <strain evidence="5 6">RCC 1105</strain>
    </source>
</reference>
<dbReference type="Pfam" id="PF19568">
    <property type="entry name" value="Spore_III_AA"/>
    <property type="match status" value="1"/>
</dbReference>
<dbReference type="PANTHER" id="PTHR20953:SF13">
    <property type="entry name" value="EXPRESSED PROTEIN"/>
    <property type="match status" value="1"/>
</dbReference>
<sequence length="484" mass="53066">MSENVHLNSQFTNSSGISNKNDGDVVIQDDLTEMLSIVPEDVREKISKHAHRSKLLEIVLDLGRQPEARFSGMEDVKKQSETLRDDVVTQEELDHAERVVGEFGGDNRAGVTGTLHRISCIRNRSGKIIGLTCRVGRAVTGHVDMIADVLNRDNGESVLFLGKPGVGKTTVIREIARVLSDDLQKRVVIIDTSNEIGGDGDIPHPAIGSARRMQVPNPSEQHKVMIEAVENHTPEIIIVDEIGTEMEALACRTIAERGVQLIGTAHGRLLENLIKNPTLSDLVGGVTTVTLGDDEARSRGCQKTISERAAPATFPIVVEMHARSMWVEHDVEVSVDDILVGNRPVVNLRTRDEEKRVQVFPCVYDMDLVANESLDEQESSSNGNFRANPQPGFAVSKTTSGRDVSELTRIGEYNNNNSRSNNNRRGGSSNNSRYGGGTSIDDPYAWAQSLGQIPDKDALNALLFENNTMNGKKQKKIKKNLGAR</sequence>
<dbReference type="PANTHER" id="PTHR20953">
    <property type="entry name" value="KINASE-RELATED"/>
    <property type="match status" value="1"/>
</dbReference>
<evidence type="ECO:0000313" key="6">
    <source>
        <dbReference type="Proteomes" id="UP000198341"/>
    </source>
</evidence>
<dbReference type="eggNOG" id="ENOG502QQIK">
    <property type="taxonomic scope" value="Eukaryota"/>
</dbReference>
<gene>
    <name evidence="5" type="ORF">Bathy05g03510</name>
</gene>
<dbReference type="EMBL" id="FO082274">
    <property type="protein sequence ID" value="CCO16668.1"/>
    <property type="molecule type" value="Genomic_DNA"/>
</dbReference>
<dbReference type="STRING" id="41875.K8F533"/>
<keyword evidence="1" id="KW-0547">Nucleotide-binding</keyword>